<evidence type="ECO:0000259" key="5">
    <source>
        <dbReference type="PROSITE" id="PS51193"/>
    </source>
</evidence>
<dbReference type="GO" id="GO:0005524">
    <property type="term" value="F:ATP binding"/>
    <property type="evidence" value="ECO:0007669"/>
    <property type="project" value="UniProtKB-KW"/>
</dbReference>
<dbReference type="GO" id="GO:0003678">
    <property type="term" value="F:DNA helicase activity"/>
    <property type="evidence" value="ECO:0007669"/>
    <property type="project" value="UniProtKB-EC"/>
</dbReference>
<keyword evidence="6" id="KW-0347">Helicase</keyword>
<feature type="domain" description="Helicase ATP-binding" evidence="5">
    <location>
        <begin position="40"/>
        <end position="224"/>
    </location>
</feature>
<feature type="region of interest" description="Disordered" evidence="4">
    <location>
        <begin position="30"/>
        <end position="55"/>
    </location>
</feature>
<dbReference type="PANTHER" id="PTHR11472">
    <property type="entry name" value="DNA REPAIR DEAD HELICASE RAD3/XP-D SUBFAMILY MEMBER"/>
    <property type="match status" value="1"/>
</dbReference>
<comment type="caution">
    <text evidence="6">The sequence shown here is derived from an EMBL/GenBank/DDBJ whole genome shotgun (WGS) entry which is preliminary data.</text>
</comment>
<evidence type="ECO:0000313" key="7">
    <source>
        <dbReference type="Proteomes" id="UP001567538"/>
    </source>
</evidence>
<dbReference type="Gene3D" id="3.40.50.300">
    <property type="entry name" value="P-loop containing nucleotide triphosphate hydrolases"/>
    <property type="match status" value="1"/>
</dbReference>
<keyword evidence="3" id="KW-0067">ATP-binding</keyword>
<dbReference type="Pfam" id="PF06733">
    <property type="entry name" value="DEAD_2"/>
    <property type="match status" value="1"/>
</dbReference>
<dbReference type="InterPro" id="IPR027417">
    <property type="entry name" value="P-loop_NTPase"/>
</dbReference>
<dbReference type="EC" id="3.6.4.12" evidence="6"/>
<dbReference type="InterPro" id="IPR010614">
    <property type="entry name" value="RAD3-like_helicase_DEAD"/>
</dbReference>
<dbReference type="InterPro" id="IPR045028">
    <property type="entry name" value="DinG/Rad3-like"/>
</dbReference>
<feature type="compositionally biased region" description="Polar residues" evidence="4">
    <location>
        <begin position="36"/>
        <end position="55"/>
    </location>
</feature>
<evidence type="ECO:0000313" key="6">
    <source>
        <dbReference type="EMBL" id="KAL1532623.1"/>
    </source>
</evidence>
<dbReference type="InterPro" id="IPR014013">
    <property type="entry name" value="Helic_SF1/SF2_ATP-bd_DinG/Rad3"/>
</dbReference>
<dbReference type="PANTHER" id="PTHR11472:SF47">
    <property type="entry name" value="FANCONI ANEMIA GROUP J PROTEIN"/>
    <property type="match status" value="1"/>
</dbReference>
<gene>
    <name evidence="6" type="ORF">AAHA92_32608</name>
</gene>
<evidence type="ECO:0000256" key="3">
    <source>
        <dbReference type="ARBA" id="ARBA00022840"/>
    </source>
</evidence>
<dbReference type="Proteomes" id="UP001567538">
    <property type="component" value="Unassembled WGS sequence"/>
</dbReference>
<proteinExistence type="predicted"/>
<organism evidence="6 7">
    <name type="scientific">Salvia divinorum</name>
    <name type="common">Maria pastora</name>
    <name type="synonym">Diviner's sage</name>
    <dbReference type="NCBI Taxonomy" id="28513"/>
    <lineage>
        <taxon>Eukaryota</taxon>
        <taxon>Viridiplantae</taxon>
        <taxon>Streptophyta</taxon>
        <taxon>Embryophyta</taxon>
        <taxon>Tracheophyta</taxon>
        <taxon>Spermatophyta</taxon>
        <taxon>Magnoliopsida</taxon>
        <taxon>eudicotyledons</taxon>
        <taxon>Gunneridae</taxon>
        <taxon>Pentapetalae</taxon>
        <taxon>asterids</taxon>
        <taxon>lamiids</taxon>
        <taxon>Lamiales</taxon>
        <taxon>Lamiaceae</taxon>
        <taxon>Nepetoideae</taxon>
        <taxon>Mentheae</taxon>
        <taxon>Salviinae</taxon>
        <taxon>Salvia</taxon>
        <taxon>Salvia subgen. Calosphace</taxon>
    </lineage>
</organism>
<dbReference type="PROSITE" id="PS51193">
    <property type="entry name" value="HELICASE_ATP_BIND_2"/>
    <property type="match status" value="1"/>
</dbReference>
<evidence type="ECO:0000256" key="4">
    <source>
        <dbReference type="SAM" id="MobiDB-lite"/>
    </source>
</evidence>
<keyword evidence="7" id="KW-1185">Reference proteome</keyword>
<evidence type="ECO:0000256" key="2">
    <source>
        <dbReference type="ARBA" id="ARBA00022801"/>
    </source>
</evidence>
<name>A0ABD1FPI0_SALDI</name>
<dbReference type="GO" id="GO:0016787">
    <property type="term" value="F:hydrolase activity"/>
    <property type="evidence" value="ECO:0007669"/>
    <property type="project" value="UniProtKB-KW"/>
</dbReference>
<accession>A0ABD1FPI0</accession>
<dbReference type="EMBL" id="JBEAFC010000014">
    <property type="protein sequence ID" value="KAL1532623.1"/>
    <property type="molecule type" value="Genomic_DNA"/>
</dbReference>
<keyword evidence="1" id="KW-0547">Nucleotide-binding</keyword>
<evidence type="ECO:0000256" key="1">
    <source>
        <dbReference type="ARBA" id="ARBA00022741"/>
    </source>
</evidence>
<dbReference type="AlphaFoldDB" id="A0ABD1FPI0"/>
<reference evidence="6 7" key="1">
    <citation type="submission" date="2024-06" db="EMBL/GenBank/DDBJ databases">
        <title>A chromosome level genome sequence of Diviner's sage (Salvia divinorum).</title>
        <authorList>
            <person name="Ford S.A."/>
            <person name="Ro D.-K."/>
            <person name="Ness R.W."/>
            <person name="Phillips M.A."/>
        </authorList>
    </citation>
    <scope>NUCLEOTIDE SEQUENCE [LARGE SCALE GENOMIC DNA]</scope>
    <source>
        <strain evidence="6">SAF-2024a</strain>
        <tissue evidence="6">Leaf</tissue>
    </source>
</reference>
<protein>
    <submittedName>
        <fullName evidence="6">DNA helicase</fullName>
        <ecNumber evidence="6">3.6.4.12</ecNumber>
    </submittedName>
</protein>
<keyword evidence="2 6" id="KW-0378">Hydrolase</keyword>
<sequence>MELCGPFFKSSDRLLRYPYFLPRLSIHPAKSKMEDSTSPSGNPSDRGSNRGSSSMNIICGIPQSKKYGHWHALLESPTGTGKSLSLLCSALAWQQNQMNIRNPEAPPPDTSAGKPVIYYAMRTHAQISEVIGQYKLTSYRVPMTVLASRKHYCTNDSICGDEKIDELCRMLQNDKEDFCKQYTNFHKIKCHATTSDGSYGVLDIEDLLKAADISKVMHIMLHIR</sequence>
<dbReference type="SUPFAM" id="SSF52540">
    <property type="entry name" value="P-loop containing nucleoside triphosphate hydrolases"/>
    <property type="match status" value="1"/>
</dbReference>